<keyword evidence="4 9" id="KW-0812">Transmembrane</keyword>
<feature type="domain" description="Cation/H+ exchanger transmembrane" evidence="10">
    <location>
        <begin position="15"/>
        <end position="137"/>
    </location>
</feature>
<proteinExistence type="predicted"/>
<feature type="transmembrane region" description="Helical" evidence="9">
    <location>
        <begin position="6"/>
        <end position="24"/>
    </location>
</feature>
<evidence type="ECO:0000256" key="3">
    <source>
        <dbReference type="ARBA" id="ARBA00022449"/>
    </source>
</evidence>
<dbReference type="Proteomes" id="UP000662111">
    <property type="component" value="Unassembled WGS sequence"/>
</dbReference>
<evidence type="ECO:0000256" key="4">
    <source>
        <dbReference type="ARBA" id="ARBA00022692"/>
    </source>
</evidence>
<feature type="transmembrane region" description="Helical" evidence="9">
    <location>
        <begin position="31"/>
        <end position="48"/>
    </location>
</feature>
<comment type="caution">
    <text evidence="11">The sequence shown here is derived from an EMBL/GenBank/DDBJ whole genome shotgun (WGS) entry which is preliminary data.</text>
</comment>
<protein>
    <recommendedName>
        <fullName evidence="10">Cation/H+ exchanger transmembrane domain-containing protein</fullName>
    </recommendedName>
</protein>
<feature type="region of interest" description="Disordered" evidence="8">
    <location>
        <begin position="146"/>
        <end position="170"/>
    </location>
</feature>
<dbReference type="EMBL" id="BMLB01000006">
    <property type="protein sequence ID" value="GGK78441.1"/>
    <property type="molecule type" value="Genomic_DNA"/>
</dbReference>
<feature type="transmembrane region" description="Helical" evidence="9">
    <location>
        <begin position="60"/>
        <end position="80"/>
    </location>
</feature>
<evidence type="ECO:0000259" key="10">
    <source>
        <dbReference type="Pfam" id="PF00999"/>
    </source>
</evidence>
<dbReference type="InterPro" id="IPR006153">
    <property type="entry name" value="Cation/H_exchanger_TM"/>
</dbReference>
<keyword evidence="5 9" id="KW-1133">Transmembrane helix</keyword>
<dbReference type="Pfam" id="PF00999">
    <property type="entry name" value="Na_H_Exchanger"/>
    <property type="match status" value="1"/>
</dbReference>
<dbReference type="PANTHER" id="PTHR32507">
    <property type="entry name" value="NA(+)/H(+) ANTIPORTER 1"/>
    <property type="match status" value="1"/>
</dbReference>
<gene>
    <name evidence="11" type="ORF">GCM10011509_28720</name>
</gene>
<accession>A0ABQ2FBY0</accession>
<sequence length="170" mass="17991">MTPEVIYLVLGLGLLLASLLPWVVEGRALSVPMVVLAFGVVVGLVVPGEDPVSPVLDATATAHMAEVTVIISLMGVGLALERPLHWRTWSPTWRMIALAMPLTIGAIALLGWWAMGLTVPAAILLGAVLAPTDPVLADEVRSRARSPRCRAMTEPSTTTCGPRRTRSASP</sequence>
<evidence type="ECO:0000256" key="8">
    <source>
        <dbReference type="SAM" id="MobiDB-lite"/>
    </source>
</evidence>
<evidence type="ECO:0000256" key="5">
    <source>
        <dbReference type="ARBA" id="ARBA00022989"/>
    </source>
</evidence>
<evidence type="ECO:0000256" key="7">
    <source>
        <dbReference type="ARBA" id="ARBA00023136"/>
    </source>
</evidence>
<evidence type="ECO:0000313" key="11">
    <source>
        <dbReference type="EMBL" id="GGK78441.1"/>
    </source>
</evidence>
<organism evidence="11 12">
    <name type="scientific">Ornithinimicrobium pekingense</name>
    <dbReference type="NCBI Taxonomy" id="384677"/>
    <lineage>
        <taxon>Bacteria</taxon>
        <taxon>Bacillati</taxon>
        <taxon>Actinomycetota</taxon>
        <taxon>Actinomycetes</taxon>
        <taxon>Micrococcales</taxon>
        <taxon>Ornithinimicrobiaceae</taxon>
        <taxon>Ornithinimicrobium</taxon>
    </lineage>
</organism>
<name>A0ABQ2FBY0_9MICO</name>
<evidence type="ECO:0000256" key="6">
    <source>
        <dbReference type="ARBA" id="ARBA00023065"/>
    </source>
</evidence>
<keyword evidence="2" id="KW-0813">Transport</keyword>
<dbReference type="PANTHER" id="PTHR32507:SF8">
    <property type="entry name" value="CNH1P"/>
    <property type="match status" value="1"/>
</dbReference>
<keyword evidence="6" id="KW-0406">Ion transport</keyword>
<keyword evidence="7 9" id="KW-0472">Membrane</keyword>
<evidence type="ECO:0000313" key="12">
    <source>
        <dbReference type="Proteomes" id="UP000662111"/>
    </source>
</evidence>
<reference evidence="12" key="1">
    <citation type="journal article" date="2019" name="Int. J. Syst. Evol. Microbiol.">
        <title>The Global Catalogue of Microorganisms (GCM) 10K type strain sequencing project: providing services to taxonomists for standard genome sequencing and annotation.</title>
        <authorList>
            <consortium name="The Broad Institute Genomics Platform"/>
            <consortium name="The Broad Institute Genome Sequencing Center for Infectious Disease"/>
            <person name="Wu L."/>
            <person name="Ma J."/>
        </authorList>
    </citation>
    <scope>NUCLEOTIDE SEQUENCE [LARGE SCALE GENOMIC DNA]</scope>
    <source>
        <strain evidence="12">CGMCC 1.5362</strain>
    </source>
</reference>
<comment type="subcellular location">
    <subcellularLocation>
        <location evidence="1">Cell membrane</location>
        <topology evidence="1">Multi-pass membrane protein</topology>
    </subcellularLocation>
</comment>
<evidence type="ECO:0000256" key="2">
    <source>
        <dbReference type="ARBA" id="ARBA00022448"/>
    </source>
</evidence>
<dbReference type="RefSeq" id="WP_268238292.1">
    <property type="nucleotide sequence ID" value="NZ_BMLB01000006.1"/>
</dbReference>
<keyword evidence="3" id="KW-0050">Antiport</keyword>
<keyword evidence="12" id="KW-1185">Reference proteome</keyword>
<feature type="transmembrane region" description="Helical" evidence="9">
    <location>
        <begin position="92"/>
        <end position="113"/>
    </location>
</feature>
<evidence type="ECO:0000256" key="1">
    <source>
        <dbReference type="ARBA" id="ARBA00004651"/>
    </source>
</evidence>
<evidence type="ECO:0000256" key="9">
    <source>
        <dbReference type="SAM" id="Phobius"/>
    </source>
</evidence>